<comment type="caution">
    <text evidence="1">The sequence shown here is derived from an EMBL/GenBank/DDBJ whole genome shotgun (WGS) entry which is preliminary data.</text>
</comment>
<dbReference type="InParanoid" id="A0A5N4B0A6"/>
<evidence type="ECO:0000313" key="2">
    <source>
        <dbReference type="Proteomes" id="UP000327044"/>
    </source>
</evidence>
<dbReference type="PANTHER" id="PTHR33480">
    <property type="entry name" value="SET DOMAIN-CONTAINING PROTEIN-RELATED"/>
    <property type="match status" value="1"/>
</dbReference>
<name>A0A5N4B0A6_PHOPY</name>
<proteinExistence type="predicted"/>
<dbReference type="Proteomes" id="UP000327044">
    <property type="component" value="Unassembled WGS sequence"/>
</dbReference>
<sequence>MSESDLEQLATFMGHTIGIHRQSYRLPDDVYQTSKIAKILLLLEKGDVGQFKGKTLDQIDVNMDQCLIEEDKENQANPNDEQELIADVPEPLNDVNEVQIARIETENTVKKNGKQQRTLVPWTDQQKKVVCSFFAKHIQNKKPPKRSECETLKNTHTQLLDNKDWLKIKVYVQNKYSGKCKSLCVYHKCISRTRLSPTITRSLSKK</sequence>
<organism evidence="1 2">
    <name type="scientific">Photinus pyralis</name>
    <name type="common">Common eastern firefly</name>
    <name type="synonym">Lampyris pyralis</name>
    <dbReference type="NCBI Taxonomy" id="7054"/>
    <lineage>
        <taxon>Eukaryota</taxon>
        <taxon>Metazoa</taxon>
        <taxon>Ecdysozoa</taxon>
        <taxon>Arthropoda</taxon>
        <taxon>Hexapoda</taxon>
        <taxon>Insecta</taxon>
        <taxon>Pterygota</taxon>
        <taxon>Neoptera</taxon>
        <taxon>Endopterygota</taxon>
        <taxon>Coleoptera</taxon>
        <taxon>Polyphaga</taxon>
        <taxon>Elateriformia</taxon>
        <taxon>Elateroidea</taxon>
        <taxon>Lampyridae</taxon>
        <taxon>Lampyrinae</taxon>
        <taxon>Photinus</taxon>
    </lineage>
</organism>
<evidence type="ECO:0000313" key="1">
    <source>
        <dbReference type="EMBL" id="KAB0803037.1"/>
    </source>
</evidence>
<gene>
    <name evidence="1" type="ORF">PPYR_00007</name>
</gene>
<keyword evidence="2" id="KW-1185">Reference proteome</keyword>
<reference evidence="1 2" key="1">
    <citation type="journal article" date="2018" name="Elife">
        <title>Firefly genomes illuminate parallel origins of bioluminescence in beetles.</title>
        <authorList>
            <person name="Fallon T.R."/>
            <person name="Lower S.E."/>
            <person name="Chang C.H."/>
            <person name="Bessho-Uehara M."/>
            <person name="Martin G.J."/>
            <person name="Bewick A.J."/>
            <person name="Behringer M."/>
            <person name="Debat H.J."/>
            <person name="Wong I."/>
            <person name="Day J.C."/>
            <person name="Suvorov A."/>
            <person name="Silva C.J."/>
            <person name="Stanger-Hall K.F."/>
            <person name="Hall D.W."/>
            <person name="Schmitz R.J."/>
            <person name="Nelson D.R."/>
            <person name="Lewis S.M."/>
            <person name="Shigenobu S."/>
            <person name="Bybee S.M."/>
            <person name="Larracuente A.M."/>
            <person name="Oba Y."/>
            <person name="Weng J.K."/>
        </authorList>
    </citation>
    <scope>NUCLEOTIDE SEQUENCE [LARGE SCALE GENOMIC DNA]</scope>
    <source>
        <strain evidence="1">1611_PpyrPB1</strain>
        <tissue evidence="1">Whole body</tissue>
    </source>
</reference>
<protein>
    <submittedName>
        <fullName evidence="1">Uncharacterized protein</fullName>
    </submittedName>
</protein>
<dbReference type="EMBL" id="VVIM01000001">
    <property type="protein sequence ID" value="KAB0803037.1"/>
    <property type="molecule type" value="Genomic_DNA"/>
</dbReference>
<dbReference type="AlphaFoldDB" id="A0A5N4B0A6"/>
<accession>A0A5N4B0A6</accession>